<accession>A0A1F7F0T8</accession>
<evidence type="ECO:0008006" key="3">
    <source>
        <dbReference type="Google" id="ProtNLM"/>
    </source>
</evidence>
<dbReference type="Proteomes" id="UP000179243">
    <property type="component" value="Unassembled WGS sequence"/>
</dbReference>
<name>A0A1F7F0T8_UNCRA</name>
<dbReference type="EMBL" id="MFYX01000150">
    <property type="protein sequence ID" value="OGK00265.1"/>
    <property type="molecule type" value="Genomic_DNA"/>
</dbReference>
<proteinExistence type="predicted"/>
<sequence length="330" mass="37186">MYLLKLMLSRIVTHNDLDGIFSASLCSAIHGIDEVEFTGPNAVANRAVSITADDIVCDLPYPGECGLWFDHHAGNAEELRRLGVDPLSQPGRFAQEKSCARVIYSYYQNDYDFPVFYGESVREVDKIDSFDFASVAEWRAETPVRIINDSLKCAFRDREAEGAYYRSLIGRLAEQSMAEVAQANDVRDYFQAYLKDEEKMVELIRASSSFHPADRDREFAIIDLTHYPKQTMVVRNLAQIIYPEIYGVFLVQNLYDRGVKTTNLKVSGSLTIRNGKGKKDIGEIMRILNIGDGHPGAGSGQIFCDSKADMERKKQDALDKICQIWHSQAA</sequence>
<evidence type="ECO:0000313" key="1">
    <source>
        <dbReference type="EMBL" id="OGK00265.1"/>
    </source>
</evidence>
<comment type="caution">
    <text evidence="1">The sequence shown here is derived from an EMBL/GenBank/DDBJ whole genome shotgun (WGS) entry which is preliminary data.</text>
</comment>
<reference evidence="1 2" key="1">
    <citation type="journal article" date="2016" name="Nat. Commun.">
        <title>Thousands of microbial genomes shed light on interconnected biogeochemical processes in an aquifer system.</title>
        <authorList>
            <person name="Anantharaman K."/>
            <person name="Brown C.T."/>
            <person name="Hug L.A."/>
            <person name="Sharon I."/>
            <person name="Castelle C.J."/>
            <person name="Probst A.J."/>
            <person name="Thomas B.C."/>
            <person name="Singh A."/>
            <person name="Wilkins M.J."/>
            <person name="Karaoz U."/>
            <person name="Brodie E.L."/>
            <person name="Williams K.H."/>
            <person name="Hubbard S.S."/>
            <person name="Banfield J.F."/>
        </authorList>
    </citation>
    <scope>NUCLEOTIDE SEQUENCE [LARGE SCALE GENOMIC DNA]</scope>
</reference>
<gene>
    <name evidence="1" type="ORF">A2519_01265</name>
</gene>
<organism evidence="1 2">
    <name type="scientific">Candidatus Raymondbacteria bacterium RIFOXYD12_FULL_49_13</name>
    <dbReference type="NCBI Taxonomy" id="1817890"/>
    <lineage>
        <taxon>Bacteria</taxon>
        <taxon>Raymondiibacteriota</taxon>
    </lineage>
</organism>
<evidence type="ECO:0000313" key="2">
    <source>
        <dbReference type="Proteomes" id="UP000179243"/>
    </source>
</evidence>
<protein>
    <recommendedName>
        <fullName evidence="3">Exopolyphosphatase</fullName>
    </recommendedName>
</protein>
<dbReference type="AlphaFoldDB" id="A0A1F7F0T8"/>